<keyword evidence="5 16" id="KW-0378">Hydrolase</keyword>
<evidence type="ECO:0000256" key="10">
    <source>
        <dbReference type="ARBA" id="ARBA00023295"/>
    </source>
</evidence>
<dbReference type="EC" id="3.2.1.58" evidence="14"/>
<evidence type="ECO:0000256" key="1">
    <source>
        <dbReference type="ARBA" id="ARBA00004401"/>
    </source>
</evidence>
<dbReference type="EMBL" id="OC922723">
    <property type="protein sequence ID" value="CAD7654383.1"/>
    <property type="molecule type" value="Genomic_DNA"/>
</dbReference>
<dbReference type="InterPro" id="IPR017853">
    <property type="entry name" value="GH"/>
</dbReference>
<proteinExistence type="inferred from homology"/>
<evidence type="ECO:0000256" key="16">
    <source>
        <dbReference type="RuleBase" id="RU361153"/>
    </source>
</evidence>
<gene>
    <name evidence="19" type="ORF">ONB1V03_LOCUS11030</name>
</gene>
<evidence type="ECO:0000256" key="3">
    <source>
        <dbReference type="ARBA" id="ARBA00022475"/>
    </source>
</evidence>
<protein>
    <recommendedName>
        <fullName evidence="14">glucan 1,3-beta-glucosidase</fullName>
        <ecNumber evidence="14">3.2.1.58</ecNumber>
    </recommendedName>
    <alternativeName>
        <fullName evidence="15">Exo-1,3-beta-glucanase D</fullName>
    </alternativeName>
</protein>
<evidence type="ECO:0000256" key="14">
    <source>
        <dbReference type="ARBA" id="ARBA00038929"/>
    </source>
</evidence>
<dbReference type="GO" id="GO:0004338">
    <property type="term" value="F:glucan exo-1,3-beta-glucosidase activity"/>
    <property type="evidence" value="ECO:0007669"/>
    <property type="project" value="UniProtKB-EC"/>
</dbReference>
<accession>A0A7R9M6A6</accession>
<dbReference type="EMBL" id="CAJPVJ010007898">
    <property type="protein sequence ID" value="CAG2171570.1"/>
    <property type="molecule type" value="Genomic_DNA"/>
</dbReference>
<dbReference type="Gene3D" id="3.20.20.80">
    <property type="entry name" value="Glycosidases"/>
    <property type="match status" value="2"/>
</dbReference>
<keyword evidence="4" id="KW-0812">Transmembrane</keyword>
<dbReference type="InterPro" id="IPR050386">
    <property type="entry name" value="Glycosyl_hydrolase_5"/>
</dbReference>
<evidence type="ECO:0000256" key="12">
    <source>
        <dbReference type="ARBA" id="ARBA00036824"/>
    </source>
</evidence>
<sequence length="375" mass="42822">MFWFILKSILLFAVFYEISCQNQCQKDRLNDVKSGKTKVRGSNLGSWLVMEAWMAGNVWDDNGCDRNTQQGSYLLEKCLGSRAPAVMEKHWSTFITENDFAEMSKRGINVARLPVGWWQIYDPQGGASKAKLNWYIVPTDYITGGLPYIDNAFTWAEKYGIGILLDMHAAPGSQNAFDNSSPTEFPTQKNWDKYDANIGQTVDSMELYAQRKLQDYYKRTYAAVRKHLADTVIVISPLLNGESGGEDHWVNFMNPDQGFTRIAMDLHYYSCFGGEPDQDHADGAIGYINHDRKNQIADYHAKNPHKKMLIGEWSACNHFNNPDRNGDFAYALFNVYDQATLGWTFWSWTPGSGELWSLKTHFDRGWVPSNLVYPC</sequence>
<keyword evidence="11" id="KW-0961">Cell wall biogenesis/degradation</keyword>
<evidence type="ECO:0000256" key="7">
    <source>
        <dbReference type="ARBA" id="ARBA00022989"/>
    </source>
</evidence>
<dbReference type="GO" id="GO:0005886">
    <property type="term" value="C:plasma membrane"/>
    <property type="evidence" value="ECO:0007669"/>
    <property type="project" value="UniProtKB-SubCell"/>
</dbReference>
<feature type="domain" description="Glycoside hydrolase family 5" evidence="18">
    <location>
        <begin position="87"/>
        <end position="351"/>
    </location>
</feature>
<evidence type="ECO:0000256" key="9">
    <source>
        <dbReference type="ARBA" id="ARBA00023180"/>
    </source>
</evidence>
<keyword evidence="10 16" id="KW-0326">Glycosidase</keyword>
<keyword evidence="7" id="KW-1133">Transmembrane helix</keyword>
<keyword evidence="8" id="KW-0472">Membrane</keyword>
<comment type="similarity">
    <text evidence="2 16">Belongs to the glycosyl hydrolase 5 (cellulase A) family.</text>
</comment>
<evidence type="ECO:0000259" key="18">
    <source>
        <dbReference type="Pfam" id="PF00150"/>
    </source>
</evidence>
<comment type="function">
    <text evidence="13">Glucosidase involved in the degradation of cellulosic biomass. Active on lichenan.</text>
</comment>
<keyword evidence="9" id="KW-0325">Glycoprotein</keyword>
<name>A0A7R9M6A6_9ACAR</name>
<keyword evidence="20" id="KW-1185">Reference proteome</keyword>
<keyword evidence="17" id="KW-0732">Signal</keyword>
<comment type="catalytic activity">
    <reaction evidence="12">
        <text>Successive hydrolysis of beta-D-glucose units from the non-reducing ends of (1-&gt;3)-beta-D-glucans, releasing alpha-glucose.</text>
        <dbReference type="EC" id="3.2.1.58"/>
    </reaction>
</comment>
<feature type="signal peptide" evidence="17">
    <location>
        <begin position="1"/>
        <end position="20"/>
    </location>
</feature>
<dbReference type="AlphaFoldDB" id="A0A7R9M6A6"/>
<comment type="subcellular location">
    <subcellularLocation>
        <location evidence="1">Cell membrane</location>
        <topology evidence="1">Single-pass type II membrane protein</topology>
    </subcellularLocation>
</comment>
<evidence type="ECO:0000256" key="5">
    <source>
        <dbReference type="ARBA" id="ARBA00022801"/>
    </source>
</evidence>
<dbReference type="SUPFAM" id="SSF51445">
    <property type="entry name" value="(Trans)glycosidases"/>
    <property type="match status" value="1"/>
</dbReference>
<organism evidence="19">
    <name type="scientific">Oppiella nova</name>
    <dbReference type="NCBI Taxonomy" id="334625"/>
    <lineage>
        <taxon>Eukaryota</taxon>
        <taxon>Metazoa</taxon>
        <taxon>Ecdysozoa</taxon>
        <taxon>Arthropoda</taxon>
        <taxon>Chelicerata</taxon>
        <taxon>Arachnida</taxon>
        <taxon>Acari</taxon>
        <taxon>Acariformes</taxon>
        <taxon>Sarcoptiformes</taxon>
        <taxon>Oribatida</taxon>
        <taxon>Brachypylina</taxon>
        <taxon>Oppioidea</taxon>
        <taxon>Oppiidae</taxon>
        <taxon>Oppiella</taxon>
    </lineage>
</organism>
<dbReference type="PANTHER" id="PTHR31297:SF34">
    <property type="entry name" value="GLUCAN 1,3-BETA-GLUCOSIDASE 2"/>
    <property type="match status" value="1"/>
</dbReference>
<dbReference type="OrthoDB" id="6328860at2759"/>
<evidence type="ECO:0000256" key="11">
    <source>
        <dbReference type="ARBA" id="ARBA00023316"/>
    </source>
</evidence>
<dbReference type="GO" id="GO:0005576">
    <property type="term" value="C:extracellular region"/>
    <property type="evidence" value="ECO:0007669"/>
    <property type="project" value="TreeGrafter"/>
</dbReference>
<dbReference type="GO" id="GO:0071555">
    <property type="term" value="P:cell wall organization"/>
    <property type="evidence" value="ECO:0007669"/>
    <property type="project" value="UniProtKB-KW"/>
</dbReference>
<dbReference type="PANTHER" id="PTHR31297">
    <property type="entry name" value="GLUCAN ENDO-1,6-BETA-GLUCOSIDASE B"/>
    <property type="match status" value="1"/>
</dbReference>
<feature type="chain" id="PRO_5035592733" description="glucan 1,3-beta-glucosidase" evidence="17">
    <location>
        <begin position="21"/>
        <end position="375"/>
    </location>
</feature>
<evidence type="ECO:0000313" key="20">
    <source>
        <dbReference type="Proteomes" id="UP000728032"/>
    </source>
</evidence>
<dbReference type="InterPro" id="IPR001547">
    <property type="entry name" value="Glyco_hydro_5"/>
</dbReference>
<evidence type="ECO:0000256" key="8">
    <source>
        <dbReference type="ARBA" id="ARBA00023136"/>
    </source>
</evidence>
<reference evidence="19" key="1">
    <citation type="submission" date="2020-11" db="EMBL/GenBank/DDBJ databases">
        <authorList>
            <person name="Tran Van P."/>
        </authorList>
    </citation>
    <scope>NUCLEOTIDE SEQUENCE</scope>
</reference>
<evidence type="ECO:0000256" key="4">
    <source>
        <dbReference type="ARBA" id="ARBA00022692"/>
    </source>
</evidence>
<keyword evidence="6" id="KW-0735">Signal-anchor</keyword>
<dbReference type="Proteomes" id="UP000728032">
    <property type="component" value="Unassembled WGS sequence"/>
</dbReference>
<dbReference type="Pfam" id="PF00150">
    <property type="entry name" value="Cellulase"/>
    <property type="match status" value="1"/>
</dbReference>
<evidence type="ECO:0000256" key="2">
    <source>
        <dbReference type="ARBA" id="ARBA00005641"/>
    </source>
</evidence>
<evidence type="ECO:0000313" key="19">
    <source>
        <dbReference type="EMBL" id="CAD7654383.1"/>
    </source>
</evidence>
<dbReference type="GO" id="GO:0009251">
    <property type="term" value="P:glucan catabolic process"/>
    <property type="evidence" value="ECO:0007669"/>
    <property type="project" value="TreeGrafter"/>
</dbReference>
<evidence type="ECO:0000256" key="6">
    <source>
        <dbReference type="ARBA" id="ARBA00022968"/>
    </source>
</evidence>
<keyword evidence="3" id="KW-1003">Cell membrane</keyword>
<evidence type="ECO:0000256" key="17">
    <source>
        <dbReference type="SAM" id="SignalP"/>
    </source>
</evidence>
<evidence type="ECO:0000256" key="15">
    <source>
        <dbReference type="ARBA" id="ARBA00041260"/>
    </source>
</evidence>
<evidence type="ECO:0000256" key="13">
    <source>
        <dbReference type="ARBA" id="ARBA00037126"/>
    </source>
</evidence>
<dbReference type="GO" id="GO:0009986">
    <property type="term" value="C:cell surface"/>
    <property type="evidence" value="ECO:0007669"/>
    <property type="project" value="TreeGrafter"/>
</dbReference>